<dbReference type="Proteomes" id="UP000825679">
    <property type="component" value="Chromosome"/>
</dbReference>
<feature type="transmembrane region" description="Helical" evidence="2">
    <location>
        <begin position="138"/>
        <end position="161"/>
    </location>
</feature>
<feature type="transmembrane region" description="Helical" evidence="2">
    <location>
        <begin position="94"/>
        <end position="118"/>
    </location>
</feature>
<dbReference type="CDD" id="cd06971">
    <property type="entry name" value="PgpA"/>
    <property type="match status" value="1"/>
</dbReference>
<reference evidence="4 5" key="1">
    <citation type="submission" date="2021-08" db="EMBL/GenBank/DDBJ databases">
        <title>complete genome sequencing of Deefgea sp. D25.</title>
        <authorList>
            <person name="Bae J.-W."/>
            <person name="Gim D.-H."/>
        </authorList>
    </citation>
    <scope>NUCLEOTIDE SEQUENCE [LARGE SCALE GENOMIC DNA]</scope>
    <source>
        <strain evidence="4 5">D25</strain>
    </source>
</reference>
<feature type="transmembrane region" description="Helical" evidence="2">
    <location>
        <begin position="54"/>
        <end position="73"/>
    </location>
</feature>
<sequence length="164" mass="17605">MKKQAIVAVNARFLFSHPAHFIALGFGSGLAKVAPGTWGTIAALPLFALLQMGFSNLTIALFCIPAFALGVWASEVTGRALGVSDYGGIVIDEIVAMWLVLCVAPASIAGWVLAFVLFRLFDVLKPWPIRWLDQYVKGGFGVMIDDILAAVFAIIPLVLLAPYL</sequence>
<evidence type="ECO:0000313" key="5">
    <source>
        <dbReference type="Proteomes" id="UP000825679"/>
    </source>
</evidence>
<comment type="function">
    <text evidence="1">Lipid phosphatase which dephosphorylates phosphatidylglycerophosphate (PGP) to phosphatidylglycerol (PG).</text>
</comment>
<dbReference type="PANTHER" id="PTHR36305">
    <property type="entry name" value="PHOSPHATIDYLGLYCEROPHOSPHATASE A"/>
    <property type="match status" value="1"/>
</dbReference>
<proteinExistence type="predicted"/>
<feature type="transmembrane region" description="Helical" evidence="2">
    <location>
        <begin position="21"/>
        <end position="48"/>
    </location>
</feature>
<keyword evidence="1" id="KW-0378">Hydrolase</keyword>
<dbReference type="InterPro" id="IPR036681">
    <property type="entry name" value="PgpA-like_sf"/>
</dbReference>
<comment type="catalytic activity">
    <reaction evidence="1">
        <text>a 1,2-diacyl-sn-glycero-3-phospho-(1'-sn-glycero-3'-phosphate) + H2O = a 1,2-diacyl-sn-glycero-3-phospho-(1'-sn-glycerol) + phosphate</text>
        <dbReference type="Rhea" id="RHEA:33751"/>
        <dbReference type="ChEBI" id="CHEBI:15377"/>
        <dbReference type="ChEBI" id="CHEBI:43474"/>
        <dbReference type="ChEBI" id="CHEBI:60110"/>
        <dbReference type="ChEBI" id="CHEBI:64716"/>
        <dbReference type="EC" id="3.1.3.27"/>
    </reaction>
</comment>
<keyword evidence="5" id="KW-1185">Reference proteome</keyword>
<keyword evidence="2" id="KW-1133">Transmembrane helix</keyword>
<keyword evidence="1" id="KW-1003">Cell membrane</keyword>
<comment type="cofactor">
    <cofactor evidence="1">
        <name>Mg(2+)</name>
        <dbReference type="ChEBI" id="CHEBI:18420"/>
    </cofactor>
</comment>
<dbReference type="InterPro" id="IPR026037">
    <property type="entry name" value="PgpA"/>
</dbReference>
<keyword evidence="1" id="KW-0442">Lipid degradation</keyword>
<evidence type="ECO:0000256" key="1">
    <source>
        <dbReference type="PIRNR" id="PIRNR006162"/>
    </source>
</evidence>
<keyword evidence="1" id="KW-0595">Phospholipid degradation</keyword>
<dbReference type="SUPFAM" id="SSF101307">
    <property type="entry name" value="YutG-like"/>
    <property type="match status" value="1"/>
</dbReference>
<dbReference type="EC" id="3.1.3.27" evidence="1"/>
<keyword evidence="1 2" id="KW-0472">Membrane</keyword>
<keyword evidence="1" id="KW-0997">Cell inner membrane</keyword>
<dbReference type="InterPro" id="IPR007686">
    <property type="entry name" value="YutG/PgpA"/>
</dbReference>
<gene>
    <name evidence="4" type="ORF">K4H28_06685</name>
</gene>
<keyword evidence="1" id="KW-0479">Metal-binding</keyword>
<dbReference type="PIRSF" id="PIRSF006162">
    <property type="entry name" value="PgpA"/>
    <property type="match status" value="1"/>
</dbReference>
<protein>
    <recommendedName>
        <fullName evidence="1">Phosphatidylglycerophosphatase A</fullName>
        <ecNumber evidence="1">3.1.3.27</ecNumber>
    </recommendedName>
    <alternativeName>
        <fullName evidence="1">Phosphatidylglycerolphosphate phosphatase A</fullName>
    </alternativeName>
</protein>
<dbReference type="PANTHER" id="PTHR36305:SF1">
    <property type="entry name" value="PHOSPHATIDYLGLYCEROPHOSPHATASE A"/>
    <property type="match status" value="1"/>
</dbReference>
<keyword evidence="1" id="KW-0460">Magnesium</keyword>
<name>A0ABX8Z926_9NEIS</name>
<evidence type="ECO:0000259" key="3">
    <source>
        <dbReference type="Pfam" id="PF04608"/>
    </source>
</evidence>
<keyword evidence="1" id="KW-0443">Lipid metabolism</keyword>
<dbReference type="Pfam" id="PF04608">
    <property type="entry name" value="PgpA"/>
    <property type="match status" value="1"/>
</dbReference>
<keyword evidence="1 2" id="KW-0812">Transmembrane</keyword>
<accession>A0ABX8Z926</accession>
<organism evidence="4 5">
    <name type="scientific">Deefgea tanakiae</name>
    <dbReference type="NCBI Taxonomy" id="2865840"/>
    <lineage>
        <taxon>Bacteria</taxon>
        <taxon>Pseudomonadati</taxon>
        <taxon>Pseudomonadota</taxon>
        <taxon>Betaproteobacteria</taxon>
        <taxon>Neisseriales</taxon>
        <taxon>Chitinibacteraceae</taxon>
        <taxon>Deefgea</taxon>
    </lineage>
</organism>
<evidence type="ECO:0000313" key="4">
    <source>
        <dbReference type="EMBL" id="QZA79077.1"/>
    </source>
</evidence>
<evidence type="ECO:0000256" key="2">
    <source>
        <dbReference type="SAM" id="Phobius"/>
    </source>
</evidence>
<dbReference type="RefSeq" id="WP_221007596.1">
    <property type="nucleotide sequence ID" value="NZ_CP081150.1"/>
</dbReference>
<comment type="pathway">
    <text evidence="1">Phospholipid metabolism; phosphatidylglycerol biosynthesis; phosphatidylglycerol from CDP-diacylglycerol: step 2/2.</text>
</comment>
<feature type="domain" description="YutG/PgpA" evidence="3">
    <location>
        <begin position="22"/>
        <end position="160"/>
    </location>
</feature>
<keyword evidence="1" id="KW-1208">Phospholipid metabolism</keyword>
<dbReference type="EMBL" id="CP081150">
    <property type="protein sequence ID" value="QZA79077.1"/>
    <property type="molecule type" value="Genomic_DNA"/>
</dbReference>
<comment type="subcellular location">
    <subcellularLocation>
        <location evidence="1">Cell inner membrane</location>
        <topology evidence="1">Multi-pass membrane protein</topology>
    </subcellularLocation>
</comment>